<accession>A0ABP2IYJ6</accession>
<dbReference type="EMBL" id="AEDQ01000018">
    <property type="protein sequence ID" value="EFL44132.1"/>
    <property type="molecule type" value="Genomic_DNA"/>
</dbReference>
<dbReference type="RefSeq" id="WP_006304147.1">
    <property type="nucleotide sequence ID" value="NZ_AEDQ01000018.1"/>
</dbReference>
<feature type="compositionally biased region" description="Polar residues" evidence="1">
    <location>
        <begin position="147"/>
        <end position="157"/>
    </location>
</feature>
<proteinExistence type="predicted"/>
<keyword evidence="2" id="KW-0812">Transmembrane</keyword>
<keyword evidence="2" id="KW-1133">Transmembrane helix</keyword>
<keyword evidence="2" id="KW-0472">Membrane</keyword>
<comment type="caution">
    <text evidence="3">The sequence shown here is derived from an EMBL/GenBank/DDBJ whole genome shotgun (WGS) entry which is preliminary data.</text>
</comment>
<reference evidence="3 4" key="1">
    <citation type="submission" date="2010-08" db="EMBL/GenBank/DDBJ databases">
        <authorList>
            <person name="Durkin A.S."/>
            <person name="Madupu R."/>
            <person name="Torralba M."/>
            <person name="Gillis M."/>
            <person name="Methe B."/>
            <person name="Sutton G."/>
            <person name="Nelson K.E."/>
        </authorList>
    </citation>
    <scope>NUCLEOTIDE SEQUENCE [LARGE SCALE GENOMIC DNA]</scope>
    <source>
        <strain evidence="3 4">PB189-T1-4</strain>
    </source>
</reference>
<evidence type="ECO:0000313" key="4">
    <source>
        <dbReference type="Proteomes" id="UP000004431"/>
    </source>
</evidence>
<organism evidence="3 4">
    <name type="scientific">Fannyhessea vaginae PB189-T1-4</name>
    <dbReference type="NCBI Taxonomy" id="866774"/>
    <lineage>
        <taxon>Bacteria</taxon>
        <taxon>Bacillati</taxon>
        <taxon>Actinomycetota</taxon>
        <taxon>Coriobacteriia</taxon>
        <taxon>Coriobacteriales</taxon>
        <taxon>Atopobiaceae</taxon>
        <taxon>Fannyhessea</taxon>
    </lineage>
</organism>
<protein>
    <recommendedName>
        <fullName evidence="5">Toxin secretion/phage lysis holin</fullName>
    </recommendedName>
</protein>
<evidence type="ECO:0000313" key="3">
    <source>
        <dbReference type="EMBL" id="EFL44132.1"/>
    </source>
</evidence>
<dbReference type="Proteomes" id="UP000004431">
    <property type="component" value="Unassembled WGS sequence"/>
</dbReference>
<evidence type="ECO:0000256" key="1">
    <source>
        <dbReference type="SAM" id="MobiDB-lite"/>
    </source>
</evidence>
<feature type="transmembrane region" description="Helical" evidence="2">
    <location>
        <begin position="49"/>
        <end position="68"/>
    </location>
</feature>
<gene>
    <name evidence="3" type="ORF">HMPREF9248_0278</name>
</gene>
<name>A0ABP2IYJ6_9ACTN</name>
<evidence type="ECO:0000256" key="2">
    <source>
        <dbReference type="SAM" id="Phobius"/>
    </source>
</evidence>
<evidence type="ECO:0008006" key="5">
    <source>
        <dbReference type="Google" id="ProtNLM"/>
    </source>
</evidence>
<keyword evidence="4" id="KW-1185">Reference proteome</keyword>
<feature type="region of interest" description="Disordered" evidence="1">
    <location>
        <begin position="112"/>
        <end position="169"/>
    </location>
</feature>
<sequence>MTFSFVDFSIALVAVLMLLFGMILGTKIGSVVAQQCVTYRDFWLGNAKILGGGIVVSMLVSMTHYYVLAGIPVGAMAAGIAVLKMDFGESVGVWKWHDMFFRVNADQVHRASTKETRSHAQQVRRARATHEPMPEVMSVTDGASRENAGQNAEQTSARRMPTAASHTKK</sequence>